<sequence>MLLRKIFKSSTQSRLSFVFTFLIFILYNKDLTISPERIIRKLKSEKNGFHYKDILKVPHPSPIIPCFGSGSTSVHSCSESAISFSQKQMRDIESITTILTKELNSMKDIVQETWQSKVYPAMPLKYRADEKLPDKASATCGNAVNKEKRKIVFADEAGGKLQDVKTFENDRTSVTGSSSDKSNGKMDV</sequence>
<name>A0A835N8V4_9ROSI</name>
<gene>
    <name evidence="2" type="ORF">SADUNF_Sadunf02G0207800</name>
</gene>
<comment type="caution">
    <text evidence="2">The sequence shown here is derived from an EMBL/GenBank/DDBJ whole genome shotgun (WGS) entry which is preliminary data.</text>
</comment>
<evidence type="ECO:0000313" key="2">
    <source>
        <dbReference type="EMBL" id="KAF9688542.1"/>
    </source>
</evidence>
<protein>
    <submittedName>
        <fullName evidence="2">Uncharacterized protein</fullName>
    </submittedName>
</protein>
<proteinExistence type="predicted"/>
<dbReference type="PANTHER" id="PTHR34461">
    <property type="entry name" value="EXPRESSED PROTEIN"/>
    <property type="match status" value="1"/>
</dbReference>
<dbReference type="Proteomes" id="UP000657918">
    <property type="component" value="Unassembled WGS sequence"/>
</dbReference>
<evidence type="ECO:0000313" key="3">
    <source>
        <dbReference type="Proteomes" id="UP000657918"/>
    </source>
</evidence>
<dbReference type="EMBL" id="JADGMS010000002">
    <property type="protein sequence ID" value="KAF9688542.1"/>
    <property type="molecule type" value="Genomic_DNA"/>
</dbReference>
<evidence type="ECO:0000256" key="1">
    <source>
        <dbReference type="SAM" id="MobiDB-lite"/>
    </source>
</evidence>
<feature type="region of interest" description="Disordered" evidence="1">
    <location>
        <begin position="164"/>
        <end position="188"/>
    </location>
</feature>
<accession>A0A835N8V4</accession>
<dbReference type="OrthoDB" id="775914at2759"/>
<dbReference type="AlphaFoldDB" id="A0A835N8V4"/>
<organism evidence="2 3">
    <name type="scientific">Salix dunnii</name>
    <dbReference type="NCBI Taxonomy" id="1413687"/>
    <lineage>
        <taxon>Eukaryota</taxon>
        <taxon>Viridiplantae</taxon>
        <taxon>Streptophyta</taxon>
        <taxon>Embryophyta</taxon>
        <taxon>Tracheophyta</taxon>
        <taxon>Spermatophyta</taxon>
        <taxon>Magnoliopsida</taxon>
        <taxon>eudicotyledons</taxon>
        <taxon>Gunneridae</taxon>
        <taxon>Pentapetalae</taxon>
        <taxon>rosids</taxon>
        <taxon>fabids</taxon>
        <taxon>Malpighiales</taxon>
        <taxon>Salicaceae</taxon>
        <taxon>Saliceae</taxon>
        <taxon>Salix</taxon>
    </lineage>
</organism>
<dbReference type="PANTHER" id="PTHR34461:SF2">
    <property type="entry name" value="EXPRESSED PROTEIN"/>
    <property type="match status" value="1"/>
</dbReference>
<feature type="compositionally biased region" description="Polar residues" evidence="1">
    <location>
        <begin position="172"/>
        <end position="181"/>
    </location>
</feature>
<reference evidence="2 3" key="1">
    <citation type="submission" date="2020-10" db="EMBL/GenBank/DDBJ databases">
        <title>Plant Genome Project.</title>
        <authorList>
            <person name="Zhang R.-G."/>
        </authorList>
    </citation>
    <scope>NUCLEOTIDE SEQUENCE [LARGE SCALE GENOMIC DNA]</scope>
    <source>
        <strain evidence="2">FAFU-HL-1</strain>
        <tissue evidence="2">Leaf</tissue>
    </source>
</reference>
<keyword evidence="3" id="KW-1185">Reference proteome</keyword>